<dbReference type="STRING" id="272844.PAB1865"/>
<dbReference type="HOGENOM" id="CLU_929445_0_0_2"/>
<dbReference type="AlphaFoldDB" id="Q9V0N7"/>
<dbReference type="RefSeq" id="WP_010867874.1">
    <property type="nucleotide sequence ID" value="NC_000868.1"/>
</dbReference>
<dbReference type="EMBL" id="HE613800">
    <property type="protein sequence ID" value="CCE70148.1"/>
    <property type="molecule type" value="Genomic_DNA"/>
</dbReference>
<evidence type="ECO:0000313" key="4">
    <source>
        <dbReference type="Proteomes" id="UP000000810"/>
    </source>
</evidence>
<reference evidence="2" key="3">
    <citation type="journal article" date="2001" name="Genome Res.">
        <title>Genome evolution at the genus level: comparison of three complete genomes of hyperthermophilic archaea.</title>
        <authorList>
            <person name="Lecompte O."/>
            <person name="Ripp R."/>
            <person name="Puzos-Barbe V."/>
            <person name="Duprat S."/>
            <person name="Heilig R."/>
            <person name="Dietrich J."/>
            <person name="Thierry J.C."/>
            <person name="Poch O."/>
        </authorList>
    </citation>
    <scope>NUCLEOTIDE SEQUENCE</scope>
    <source>
        <strain evidence="2">Orsay</strain>
    </source>
</reference>
<sequence>MTRMERLLEDLKIRLPEREIPKVRDVILAFRELSSLPVSPLYPRGFHPLVRIKKKLGGIEKDIIISPIDFTIINNANMPPWKRIFDFSLDEDFVERGSVMGVPIVLVGKFEEVTSIKRLISEIIPHMTVKPEKVYSFRNEAFMKFEGDMFLKFKIVGSALEFTSFNVPLSYLPRILGRATFVLDSMFRSKNAEFYRLLFVSSLGTFSTFYTFFMRHIYGKLPLEHKEFLEEMHDYKNFLQLIYFHISRMNIDRIQDRVSILIRRRSRPDRPLELEIIFRENGVEVRDKIRRAQIEVLV</sequence>
<reference evidence="3 5" key="5">
    <citation type="journal article" date="2012" name="Curr. Microbiol.">
        <title>Re-annotation of two hyperthermophilic archaea Pyrococcus abyssi GE5 and Pyrococcus furiosus DSM 3638.</title>
        <authorList>
            <person name="Gao J."/>
            <person name="Wang J."/>
        </authorList>
    </citation>
    <scope>GENOME REANNOTATION</scope>
    <source>
        <strain evidence="3">GE5</strain>
        <strain evidence="5">GE5 / Orsay</strain>
    </source>
</reference>
<feature type="transmembrane region" description="Helical" evidence="1">
    <location>
        <begin position="194"/>
        <end position="213"/>
    </location>
</feature>
<dbReference type="KEGG" id="pab:PAB1865"/>
<dbReference type="PATRIC" id="fig|272844.11.peg.792"/>
<dbReference type="eggNOG" id="arCOG05779">
    <property type="taxonomic scope" value="Archaea"/>
</dbReference>
<accession>Q9V0N7</accession>
<organism evidence="2 4">
    <name type="scientific">Pyrococcus abyssi (strain GE5 / Orsay)</name>
    <dbReference type="NCBI Taxonomy" id="272844"/>
    <lineage>
        <taxon>Archaea</taxon>
        <taxon>Methanobacteriati</taxon>
        <taxon>Methanobacteriota</taxon>
        <taxon>Thermococci</taxon>
        <taxon>Thermococcales</taxon>
        <taxon>Thermococcaceae</taxon>
        <taxon>Pyrococcus</taxon>
    </lineage>
</organism>
<keyword evidence="4" id="KW-1185">Reference proteome</keyword>
<keyword evidence="1" id="KW-0472">Membrane</keyword>
<proteinExistence type="predicted"/>
<reference evidence="2" key="1">
    <citation type="submission" date="1999-07" db="EMBL/GenBank/DDBJ databases">
        <authorList>
            <person name="Genoscope"/>
        </authorList>
    </citation>
    <scope>NUCLEOTIDE SEQUENCE</scope>
    <source>
        <strain evidence="2">Orsay</strain>
    </source>
</reference>
<evidence type="ECO:0000313" key="3">
    <source>
        <dbReference type="EMBL" id="CCE70148.1"/>
    </source>
</evidence>
<dbReference type="PIR" id="A75119">
    <property type="entry name" value="A75119"/>
</dbReference>
<protein>
    <submittedName>
        <fullName evidence="2">Uncharacterized protein</fullName>
    </submittedName>
</protein>
<dbReference type="Proteomes" id="UP000000810">
    <property type="component" value="Chromosome"/>
</dbReference>
<dbReference type="OrthoDB" id="85873at2157"/>
<keyword evidence="1" id="KW-1133">Transmembrane helix</keyword>
<evidence type="ECO:0000256" key="1">
    <source>
        <dbReference type="SAM" id="Phobius"/>
    </source>
</evidence>
<reference evidence="2" key="2">
    <citation type="journal article" date="2000" name="J. Mol. Biol.">
        <title>Archaeal homologs of eukaryotic methylation guide small nucleolar RNAs: lessons from the Pyrococcus genomes.</title>
        <authorList>
            <person name="Gaspin C."/>
            <person name="Cavaille J."/>
            <person name="Erauso G."/>
        </authorList>
    </citation>
    <scope>NUCLEOTIDE SEQUENCE</scope>
    <source>
        <strain evidence="2">Orsay</strain>
    </source>
</reference>
<evidence type="ECO:0000313" key="5">
    <source>
        <dbReference type="Proteomes" id="UP000009139"/>
    </source>
</evidence>
<keyword evidence="1" id="KW-0812">Transmembrane</keyword>
<evidence type="ECO:0000313" key="2">
    <source>
        <dbReference type="EMBL" id="CAB49666.1"/>
    </source>
</evidence>
<name>Q9V0N7_PYRAB</name>
<dbReference type="EMBL" id="AJ248285">
    <property type="protein sequence ID" value="CAB49666.1"/>
    <property type="molecule type" value="Genomic_DNA"/>
</dbReference>
<gene>
    <name evidence="2" type="ordered locus">PAB1865</name>
</gene>
<dbReference type="Proteomes" id="UP000009139">
    <property type="component" value="Chromosome"/>
</dbReference>
<reference evidence="2 4" key="4">
    <citation type="journal article" date="2003" name="Mol. Microbiol.">
        <title>An integrated analysis of the genome of the hyperthermophilic archaeon Pyrococcus abyssi.</title>
        <authorList>
            <person name="Cohen G."/>
            <person name="Barbe V."/>
            <person name="Flament D."/>
            <person name="Galperin M."/>
            <person name="Heilig R."/>
            <person name="Ripp R."/>
            <person name="Lecompte O."/>
            <person name="Prieur D."/>
            <person name="Poch O."/>
            <person name="Quellerou J."/>
            <person name="Thierry J.C."/>
            <person name="Van der Oost J."/>
            <person name="Weissenbach J."/>
            <person name="Zivanovic Y."/>
            <person name="Forterre P."/>
        </authorList>
    </citation>
    <scope>NUCLEOTIDE SEQUENCE [LARGE SCALE GENOMIC DNA]</scope>
    <source>
        <strain evidence="4">GE5 / Orsay</strain>
        <strain evidence="2">Orsay</strain>
    </source>
</reference>